<feature type="binding site" evidence="8">
    <location>
        <position position="266"/>
    </location>
    <ligand>
        <name>Zn(2+)</name>
        <dbReference type="ChEBI" id="CHEBI:29105"/>
        <note>catalytic</note>
    </ligand>
</feature>
<evidence type="ECO:0000256" key="6">
    <source>
        <dbReference type="ARBA" id="ARBA00023049"/>
    </source>
</evidence>
<feature type="active site" evidence="7">
    <location>
        <position position="267"/>
    </location>
</feature>
<feature type="compositionally biased region" description="Basic and acidic residues" evidence="9">
    <location>
        <begin position="88"/>
        <end position="98"/>
    </location>
</feature>
<name>A0AB34IXI3_PRYPA</name>
<feature type="binding site" evidence="8">
    <location>
        <position position="270"/>
    </location>
    <ligand>
        <name>Zn(2+)</name>
        <dbReference type="ChEBI" id="CHEBI:29105"/>
        <note>catalytic</note>
    </ligand>
</feature>
<dbReference type="InterPro" id="IPR002909">
    <property type="entry name" value="IPT_dom"/>
</dbReference>
<dbReference type="Pfam" id="PF01457">
    <property type="entry name" value="Peptidase_M8"/>
    <property type="match status" value="1"/>
</dbReference>
<dbReference type="Gene3D" id="2.10.55.10">
    <property type="entry name" value="Leishmanolysin domain 3"/>
    <property type="match status" value="1"/>
</dbReference>
<feature type="region of interest" description="Disordered" evidence="9">
    <location>
        <begin position="12"/>
        <end position="49"/>
    </location>
</feature>
<dbReference type="CDD" id="cd00102">
    <property type="entry name" value="IPT"/>
    <property type="match status" value="1"/>
</dbReference>
<feature type="region of interest" description="Disordered" evidence="9">
    <location>
        <begin position="707"/>
        <end position="730"/>
    </location>
</feature>
<reference evidence="12 13" key="1">
    <citation type="journal article" date="2024" name="Science">
        <title>Giant polyketide synthase enzymes in the biosynthesis of giant marine polyether toxins.</title>
        <authorList>
            <person name="Fallon T.R."/>
            <person name="Shende V.V."/>
            <person name="Wierzbicki I.H."/>
            <person name="Pendleton A.L."/>
            <person name="Watervoot N.F."/>
            <person name="Auber R.P."/>
            <person name="Gonzalez D.J."/>
            <person name="Wisecaver J.H."/>
            <person name="Moore B.S."/>
        </authorList>
    </citation>
    <scope>NUCLEOTIDE SEQUENCE [LARGE SCALE GENOMIC DNA]</scope>
    <source>
        <strain evidence="12 13">12B1</strain>
    </source>
</reference>
<dbReference type="Gene3D" id="2.60.40.10">
    <property type="entry name" value="Immunoglobulins"/>
    <property type="match status" value="1"/>
</dbReference>
<feature type="compositionally biased region" description="Polar residues" evidence="9">
    <location>
        <begin position="15"/>
        <end position="28"/>
    </location>
</feature>
<keyword evidence="10" id="KW-0472">Membrane</keyword>
<dbReference type="Proteomes" id="UP001515480">
    <property type="component" value="Unassembled WGS sequence"/>
</dbReference>
<dbReference type="PRINTS" id="PR00782">
    <property type="entry name" value="LSHMANOLYSIN"/>
</dbReference>
<dbReference type="PANTHER" id="PTHR10942">
    <property type="entry name" value="LEISHMANOLYSIN-LIKE PEPTIDASE"/>
    <property type="match status" value="1"/>
</dbReference>
<keyword evidence="2" id="KW-0645">Protease</keyword>
<organism evidence="12 13">
    <name type="scientific">Prymnesium parvum</name>
    <name type="common">Toxic golden alga</name>
    <dbReference type="NCBI Taxonomy" id="97485"/>
    <lineage>
        <taxon>Eukaryota</taxon>
        <taxon>Haptista</taxon>
        <taxon>Haptophyta</taxon>
        <taxon>Prymnesiophyceae</taxon>
        <taxon>Prymnesiales</taxon>
        <taxon>Prymnesiaceae</taxon>
        <taxon>Prymnesium</taxon>
    </lineage>
</organism>
<evidence type="ECO:0000256" key="1">
    <source>
        <dbReference type="ARBA" id="ARBA00005860"/>
    </source>
</evidence>
<dbReference type="PANTHER" id="PTHR10942:SF0">
    <property type="entry name" value="LEISHMANOLYSIN-LIKE PEPTIDASE"/>
    <property type="match status" value="1"/>
</dbReference>
<feature type="transmembrane region" description="Helical" evidence="10">
    <location>
        <begin position="669"/>
        <end position="691"/>
    </location>
</feature>
<evidence type="ECO:0000256" key="7">
    <source>
        <dbReference type="PIRSR" id="PIRSR601577-1"/>
    </source>
</evidence>
<evidence type="ECO:0000256" key="9">
    <source>
        <dbReference type="SAM" id="MobiDB-lite"/>
    </source>
</evidence>
<feature type="region of interest" description="Disordered" evidence="9">
    <location>
        <begin position="65"/>
        <end position="101"/>
    </location>
</feature>
<dbReference type="FunFam" id="3.90.132.10:FF:000001">
    <property type="entry name" value="leishmanolysin-like peptidase isoform X2"/>
    <property type="match status" value="1"/>
</dbReference>
<dbReference type="Gene3D" id="3.10.170.20">
    <property type="match status" value="1"/>
</dbReference>
<protein>
    <recommendedName>
        <fullName evidence="11">IPT/TIG domain-containing protein</fullName>
    </recommendedName>
</protein>
<dbReference type="GO" id="GO:0005737">
    <property type="term" value="C:cytoplasm"/>
    <property type="evidence" value="ECO:0007669"/>
    <property type="project" value="TreeGrafter"/>
</dbReference>
<evidence type="ECO:0000313" key="12">
    <source>
        <dbReference type="EMBL" id="KAL1508660.1"/>
    </source>
</evidence>
<evidence type="ECO:0000256" key="10">
    <source>
        <dbReference type="SAM" id="Phobius"/>
    </source>
</evidence>
<dbReference type="Gene3D" id="3.90.132.10">
    <property type="entry name" value="Leishmanolysin , domain 2"/>
    <property type="match status" value="1"/>
</dbReference>
<keyword evidence="6 8" id="KW-0482">Metalloprotease</keyword>
<evidence type="ECO:0000313" key="13">
    <source>
        <dbReference type="Proteomes" id="UP001515480"/>
    </source>
</evidence>
<evidence type="ECO:0000259" key="11">
    <source>
        <dbReference type="Pfam" id="PF01833"/>
    </source>
</evidence>
<accession>A0AB34IXI3</accession>
<evidence type="ECO:0000256" key="5">
    <source>
        <dbReference type="ARBA" id="ARBA00022833"/>
    </source>
</evidence>
<feature type="binding site" evidence="8">
    <location>
        <position position="337"/>
    </location>
    <ligand>
        <name>Zn(2+)</name>
        <dbReference type="ChEBI" id="CHEBI:29105"/>
        <note>catalytic</note>
    </ligand>
</feature>
<dbReference type="GO" id="GO:0007155">
    <property type="term" value="P:cell adhesion"/>
    <property type="evidence" value="ECO:0007669"/>
    <property type="project" value="InterPro"/>
</dbReference>
<dbReference type="GO" id="GO:0004222">
    <property type="term" value="F:metalloendopeptidase activity"/>
    <property type="evidence" value="ECO:0007669"/>
    <property type="project" value="InterPro"/>
</dbReference>
<keyword evidence="10" id="KW-1133">Transmembrane helix</keyword>
<dbReference type="SUPFAM" id="SSF55486">
    <property type="entry name" value="Metalloproteases ('zincins'), catalytic domain"/>
    <property type="match status" value="1"/>
</dbReference>
<dbReference type="InterPro" id="IPR013783">
    <property type="entry name" value="Ig-like_fold"/>
</dbReference>
<keyword evidence="3 8" id="KW-0479">Metal-binding</keyword>
<dbReference type="AlphaFoldDB" id="A0AB34IXI3"/>
<keyword evidence="4" id="KW-0378">Hydrolase</keyword>
<gene>
    <name evidence="12" type="ORF">AB1Y20_004756</name>
</gene>
<evidence type="ECO:0000256" key="2">
    <source>
        <dbReference type="ARBA" id="ARBA00022670"/>
    </source>
</evidence>
<evidence type="ECO:0000256" key="3">
    <source>
        <dbReference type="ARBA" id="ARBA00022723"/>
    </source>
</evidence>
<dbReference type="GO" id="GO:0046872">
    <property type="term" value="F:metal ion binding"/>
    <property type="evidence" value="ECO:0007669"/>
    <property type="project" value="UniProtKB-KW"/>
</dbReference>
<dbReference type="SUPFAM" id="SSF81296">
    <property type="entry name" value="E set domains"/>
    <property type="match status" value="1"/>
</dbReference>
<keyword evidence="5 8" id="KW-0862">Zinc</keyword>
<dbReference type="GO" id="GO:0006508">
    <property type="term" value="P:proteolysis"/>
    <property type="evidence" value="ECO:0007669"/>
    <property type="project" value="UniProtKB-KW"/>
</dbReference>
<comment type="caution">
    <text evidence="12">The sequence shown here is derived from an EMBL/GenBank/DDBJ whole genome shotgun (WGS) entry which is preliminary data.</text>
</comment>
<feature type="domain" description="IPT/TIG" evidence="11">
    <location>
        <begin position="573"/>
        <end position="634"/>
    </location>
</feature>
<dbReference type="GO" id="GO:0016020">
    <property type="term" value="C:membrane"/>
    <property type="evidence" value="ECO:0007669"/>
    <property type="project" value="InterPro"/>
</dbReference>
<comment type="cofactor">
    <cofactor evidence="8">
        <name>Zn(2+)</name>
        <dbReference type="ChEBI" id="CHEBI:29105"/>
    </cofactor>
    <text evidence="8">Binds 1 zinc ion per subunit.</text>
</comment>
<evidence type="ECO:0000256" key="4">
    <source>
        <dbReference type="ARBA" id="ARBA00022801"/>
    </source>
</evidence>
<dbReference type="Pfam" id="PF01833">
    <property type="entry name" value="TIG"/>
    <property type="match status" value="1"/>
</dbReference>
<comment type="similarity">
    <text evidence="1">Belongs to the peptidase M8 family.</text>
</comment>
<keyword evidence="10" id="KW-0812">Transmembrane</keyword>
<dbReference type="InterPro" id="IPR014756">
    <property type="entry name" value="Ig_E-set"/>
</dbReference>
<sequence length="730" mass="79614">MAALHALVSLASPGQALSSDSHASTDGPASTDDDARTLPTPTLPSHRCVHDTLRGARATMSHQSYLMSTSSSDAPHAPVEGSLGDDSPQERAPPRDPGAEGVWKPLRLKILDNALYDDPGRTCFAVGQDYWDQGWRKSCGWPDVLTAAKRDYLAKTLLPRAVEFFTQMLRVRPVQGGLRLHSLRCGFEGGVGVPGWLRDEGLAGADMVVFLTARPISMAETIAYAGHCETDQIGRPVAAHFNWSPGQLFVPQDEFAERYLVSVAMHELTHALVFSPDLIASFQSQPALTSLFTPSGTYASAVATPRVLRAARKHFGCDELPGAQLEDGGGSGTAASHWEMRWFRDEYMTGSASPGTRTFSAMTAALFADSGWYLVNSTFAEPMVWGHNLGCSFVNRPCDEWEQRGYRCERTFQKGCSYDRRAKAYCDVRIFSAPLPYHMRHFADSTEGGYSALLDYCPVYRAYEDGHCQQGWARGSEYRSSGWEERCDSCRCFESSATDEPWGSGDGTACHRMRCLNSTSLEIRLGNRWRSCPSEGGALLLSPINDGRSGAVVCPPAHELCPVDGSLWPELFALEPHSGSFKGGTIVTLTGRRLSTLKAPVQLTFGMQDGAEMPATDVQILNDTHVVATVPPYLAATSFARADLALTDAAGRAAYLFAAFVYEPSLQSYIITLGIVVVIMWLACVAAPRYIQGACDRQKHLFEWETGQEDGGEAPNGLRGPIGERTKEMV</sequence>
<keyword evidence="13" id="KW-1185">Reference proteome</keyword>
<dbReference type="InterPro" id="IPR001577">
    <property type="entry name" value="Peptidase_M8"/>
</dbReference>
<evidence type="ECO:0000256" key="8">
    <source>
        <dbReference type="PIRSR" id="PIRSR601577-2"/>
    </source>
</evidence>
<dbReference type="EMBL" id="JBGBPQ010000016">
    <property type="protein sequence ID" value="KAL1508660.1"/>
    <property type="molecule type" value="Genomic_DNA"/>
</dbReference>
<proteinExistence type="inferred from homology"/>